<sequence length="108" mass="11943">MSVLPCLYHTITASLSLTELLTRGVYWRVLATRAVRHQQTNASCHHLVVFLVVLWPEEYRRRGAGCGRGPTHGGGRRGGRGVGSVELSLAEYIIHGAHYPLNHTLELS</sequence>
<gene>
    <name evidence="1" type="primary">P0047B10.28</name>
</gene>
<dbReference type="EMBL" id="AP005308">
    <property type="protein sequence ID" value="BAD37959.1"/>
    <property type="molecule type" value="Genomic_DNA"/>
</dbReference>
<protein>
    <submittedName>
        <fullName evidence="1">Uncharacterized protein</fullName>
    </submittedName>
</protein>
<organism evidence="1 2">
    <name type="scientific">Oryza sativa subsp. japonica</name>
    <name type="common">Rice</name>
    <dbReference type="NCBI Taxonomy" id="39947"/>
    <lineage>
        <taxon>Eukaryota</taxon>
        <taxon>Viridiplantae</taxon>
        <taxon>Streptophyta</taxon>
        <taxon>Embryophyta</taxon>
        <taxon>Tracheophyta</taxon>
        <taxon>Spermatophyta</taxon>
        <taxon>Magnoliopsida</taxon>
        <taxon>Liliopsida</taxon>
        <taxon>Poales</taxon>
        <taxon>Poaceae</taxon>
        <taxon>BOP clade</taxon>
        <taxon>Oryzoideae</taxon>
        <taxon>Oryzeae</taxon>
        <taxon>Oryzinae</taxon>
        <taxon>Oryza</taxon>
        <taxon>Oryza sativa</taxon>
    </lineage>
</organism>
<proteinExistence type="predicted"/>
<evidence type="ECO:0000313" key="2">
    <source>
        <dbReference type="Proteomes" id="UP000000763"/>
    </source>
</evidence>
<reference evidence="2" key="1">
    <citation type="journal article" date="2005" name="Nature">
        <title>The map-based sequence of the rice genome.</title>
        <authorList>
            <consortium name="International rice genome sequencing project (IRGSP)"/>
            <person name="Matsumoto T."/>
            <person name="Wu J."/>
            <person name="Kanamori H."/>
            <person name="Katayose Y."/>
            <person name="Fujisawa M."/>
            <person name="Namiki N."/>
            <person name="Mizuno H."/>
            <person name="Yamamoto K."/>
            <person name="Antonio B.A."/>
            <person name="Baba T."/>
            <person name="Sakata K."/>
            <person name="Nagamura Y."/>
            <person name="Aoki H."/>
            <person name="Arikawa K."/>
            <person name="Arita K."/>
            <person name="Bito T."/>
            <person name="Chiden Y."/>
            <person name="Fujitsuka N."/>
            <person name="Fukunaka R."/>
            <person name="Hamada M."/>
            <person name="Harada C."/>
            <person name="Hayashi A."/>
            <person name="Hijishita S."/>
            <person name="Honda M."/>
            <person name="Hosokawa S."/>
            <person name="Ichikawa Y."/>
            <person name="Idonuma A."/>
            <person name="Iijima M."/>
            <person name="Ikeda M."/>
            <person name="Ikeno M."/>
            <person name="Ito K."/>
            <person name="Ito S."/>
            <person name="Ito T."/>
            <person name="Ito Y."/>
            <person name="Ito Y."/>
            <person name="Iwabuchi A."/>
            <person name="Kamiya K."/>
            <person name="Karasawa W."/>
            <person name="Kurita K."/>
            <person name="Katagiri S."/>
            <person name="Kikuta A."/>
            <person name="Kobayashi H."/>
            <person name="Kobayashi N."/>
            <person name="Machita K."/>
            <person name="Maehara T."/>
            <person name="Masukawa M."/>
            <person name="Mizubayashi T."/>
            <person name="Mukai Y."/>
            <person name="Nagasaki H."/>
            <person name="Nagata Y."/>
            <person name="Naito S."/>
            <person name="Nakashima M."/>
            <person name="Nakama Y."/>
            <person name="Nakamichi Y."/>
            <person name="Nakamura M."/>
            <person name="Meguro A."/>
            <person name="Negishi M."/>
            <person name="Ohta I."/>
            <person name="Ohta T."/>
            <person name="Okamoto M."/>
            <person name="Ono N."/>
            <person name="Saji S."/>
            <person name="Sakaguchi M."/>
            <person name="Sakai K."/>
            <person name="Shibata M."/>
            <person name="Shimokawa T."/>
            <person name="Song J."/>
            <person name="Takazaki Y."/>
            <person name="Terasawa K."/>
            <person name="Tsugane M."/>
            <person name="Tsuji K."/>
            <person name="Ueda S."/>
            <person name="Waki K."/>
            <person name="Yamagata H."/>
            <person name="Yamamoto M."/>
            <person name="Yamamoto S."/>
            <person name="Yamane H."/>
            <person name="Yoshiki S."/>
            <person name="Yoshihara R."/>
            <person name="Yukawa K."/>
            <person name="Zhong H."/>
            <person name="Yano M."/>
            <person name="Yuan Q."/>
            <person name="Ouyang S."/>
            <person name="Liu J."/>
            <person name="Jones K.M."/>
            <person name="Gansberger K."/>
            <person name="Moffat K."/>
            <person name="Hill J."/>
            <person name="Bera J."/>
            <person name="Fadrosh D."/>
            <person name="Jin S."/>
            <person name="Johri S."/>
            <person name="Kim M."/>
            <person name="Overton L."/>
            <person name="Reardon M."/>
            <person name="Tsitrin T."/>
            <person name="Vuong H."/>
            <person name="Weaver B."/>
            <person name="Ciecko A."/>
            <person name="Tallon L."/>
            <person name="Jackson J."/>
            <person name="Pai G."/>
            <person name="Aken S.V."/>
            <person name="Utterback T."/>
            <person name="Reidmuller S."/>
            <person name="Feldblyum T."/>
            <person name="Hsiao J."/>
            <person name="Zismann V."/>
            <person name="Iobst S."/>
            <person name="de Vazeille A.R."/>
            <person name="Buell C.R."/>
            <person name="Ying K."/>
            <person name="Li Y."/>
            <person name="Lu T."/>
            <person name="Huang Y."/>
            <person name="Zhao Q."/>
            <person name="Feng Q."/>
            <person name="Zhang L."/>
            <person name="Zhu J."/>
            <person name="Weng Q."/>
            <person name="Mu J."/>
            <person name="Lu Y."/>
            <person name="Fan D."/>
            <person name="Liu Y."/>
            <person name="Guan J."/>
            <person name="Zhang Y."/>
            <person name="Yu S."/>
            <person name="Liu X."/>
            <person name="Zhang Y."/>
            <person name="Hong G."/>
            <person name="Han B."/>
            <person name="Choisne N."/>
            <person name="Demange N."/>
            <person name="Orjeda G."/>
            <person name="Samain S."/>
            <person name="Cattolico L."/>
            <person name="Pelletier E."/>
            <person name="Couloux A."/>
            <person name="Segurens B."/>
            <person name="Wincker P."/>
            <person name="D'Hont A."/>
            <person name="Scarpelli C."/>
            <person name="Weissenbach J."/>
            <person name="Salanoubat M."/>
            <person name="Quetier F."/>
            <person name="Yu Y."/>
            <person name="Kim H.R."/>
            <person name="Rambo T."/>
            <person name="Currie J."/>
            <person name="Collura K."/>
            <person name="Luo M."/>
            <person name="Yang T."/>
            <person name="Ammiraju J.S.S."/>
            <person name="Engler F."/>
            <person name="Soderlund C."/>
            <person name="Wing R.A."/>
            <person name="Palmer L.E."/>
            <person name="de la Bastide M."/>
            <person name="Spiegel L."/>
            <person name="Nascimento L."/>
            <person name="Zutavern T."/>
            <person name="O'Shaughnessy A."/>
            <person name="Dike S."/>
            <person name="Dedhia N."/>
            <person name="Preston R."/>
            <person name="Balija V."/>
            <person name="McCombie W.R."/>
            <person name="Chow T."/>
            <person name="Chen H."/>
            <person name="Chung M."/>
            <person name="Chen C."/>
            <person name="Shaw J."/>
            <person name="Wu H."/>
            <person name="Hsiao K."/>
            <person name="Chao Y."/>
            <person name="Chu M."/>
            <person name="Cheng C."/>
            <person name="Hour A."/>
            <person name="Lee P."/>
            <person name="Lin S."/>
            <person name="Lin Y."/>
            <person name="Liou J."/>
            <person name="Liu S."/>
            <person name="Hsing Y."/>
            <person name="Raghuvanshi S."/>
            <person name="Mohanty A."/>
            <person name="Bharti A.K."/>
            <person name="Gaur A."/>
            <person name="Gupta V."/>
            <person name="Kumar D."/>
            <person name="Ravi V."/>
            <person name="Vij S."/>
            <person name="Kapur A."/>
            <person name="Khurana P."/>
            <person name="Khurana P."/>
            <person name="Khurana J.P."/>
            <person name="Tyagi A.K."/>
            <person name="Gaikwad K."/>
            <person name="Singh A."/>
            <person name="Dalal V."/>
            <person name="Srivastava S."/>
            <person name="Dixit A."/>
            <person name="Pal A.K."/>
            <person name="Ghazi I.A."/>
            <person name="Yadav M."/>
            <person name="Pandit A."/>
            <person name="Bhargava A."/>
            <person name="Sureshbabu K."/>
            <person name="Batra K."/>
            <person name="Sharma T.R."/>
            <person name="Mohapatra T."/>
            <person name="Singh N.K."/>
            <person name="Messing J."/>
            <person name="Nelson A.B."/>
            <person name="Fuks G."/>
            <person name="Kavchok S."/>
            <person name="Keizer G."/>
            <person name="Linton E."/>
            <person name="Llaca V."/>
            <person name="Song R."/>
            <person name="Tanyolac B."/>
            <person name="Young S."/>
            <person name="Ho-Il K."/>
            <person name="Hahn J.H."/>
            <person name="Sangsakoo G."/>
            <person name="Vanavichit A."/>
            <person name="de Mattos Luiz.A.T."/>
            <person name="Zimmer P.D."/>
            <person name="Malone G."/>
            <person name="Dellagostin O."/>
            <person name="de Oliveira A.C."/>
            <person name="Bevan M."/>
            <person name="Bancroft I."/>
            <person name="Minx P."/>
            <person name="Cordum H."/>
            <person name="Wilson R."/>
            <person name="Cheng Z."/>
            <person name="Jin W."/>
            <person name="Jiang J."/>
            <person name="Leong S.A."/>
            <person name="Iwama H."/>
            <person name="Gojobori T."/>
            <person name="Itoh T."/>
            <person name="Niimura Y."/>
            <person name="Fujii Y."/>
            <person name="Habara T."/>
            <person name="Sakai H."/>
            <person name="Sato Y."/>
            <person name="Wilson G."/>
            <person name="Kumar K."/>
            <person name="McCouch S."/>
            <person name="Juretic N."/>
            <person name="Hoen D."/>
            <person name="Wright S."/>
            <person name="Bruskiewich R."/>
            <person name="Bureau T."/>
            <person name="Miyao A."/>
            <person name="Hirochika H."/>
            <person name="Nishikawa T."/>
            <person name="Kadowaki K."/>
            <person name="Sugiura M."/>
            <person name="Burr B."/>
            <person name="Sasaki T."/>
        </authorList>
    </citation>
    <scope>NUCLEOTIDE SEQUENCE [LARGE SCALE GENOMIC DNA]</scope>
    <source>
        <strain evidence="2">cv. Nipponbare</strain>
    </source>
</reference>
<name>Q67V60_ORYSJ</name>
<accession>Q67V60</accession>
<dbReference type="Proteomes" id="UP000000763">
    <property type="component" value="Chromosome 9"/>
</dbReference>
<evidence type="ECO:0000313" key="1">
    <source>
        <dbReference type="EMBL" id="BAD37959.1"/>
    </source>
</evidence>
<reference evidence="2" key="2">
    <citation type="journal article" date="2008" name="Nucleic Acids Res.">
        <title>The rice annotation project database (RAP-DB): 2008 update.</title>
        <authorList>
            <consortium name="The rice annotation project (RAP)"/>
        </authorList>
    </citation>
    <scope>GENOME REANNOTATION</scope>
    <source>
        <strain evidence="2">cv. Nipponbare</strain>
    </source>
</reference>
<dbReference type="AlphaFoldDB" id="Q67V60"/>